<protein>
    <submittedName>
        <fullName evidence="1">Uncharacterized protein</fullName>
    </submittedName>
</protein>
<evidence type="ECO:0000313" key="2">
    <source>
        <dbReference type="Proteomes" id="UP001482620"/>
    </source>
</evidence>
<evidence type="ECO:0000313" key="1">
    <source>
        <dbReference type="EMBL" id="MEQ2231701.1"/>
    </source>
</evidence>
<sequence>MVSLFSEGSRLSKNSSSSSLKMLNASAELISVSVVVCLLRLGEGPMSWWLLGVGSATAKLVVTTGRGSSSLFLSSSCSFSRSSALPDVCGPKTHSSYCLKQKTKSV</sequence>
<accession>A0ABV0TGW1</accession>
<proteinExistence type="predicted"/>
<dbReference type="EMBL" id="JAHRIQ010034928">
    <property type="protein sequence ID" value="MEQ2231701.1"/>
    <property type="molecule type" value="Genomic_DNA"/>
</dbReference>
<dbReference type="Proteomes" id="UP001482620">
    <property type="component" value="Unassembled WGS sequence"/>
</dbReference>
<reference evidence="1 2" key="1">
    <citation type="submission" date="2021-06" db="EMBL/GenBank/DDBJ databases">
        <authorList>
            <person name="Palmer J.M."/>
        </authorList>
    </citation>
    <scope>NUCLEOTIDE SEQUENCE [LARGE SCALE GENOMIC DNA]</scope>
    <source>
        <strain evidence="2">if_2019</strain>
        <tissue evidence="1">Muscle</tissue>
    </source>
</reference>
<name>A0ABV0TGW1_9TELE</name>
<organism evidence="1 2">
    <name type="scientific">Ilyodon furcidens</name>
    <name type="common">goldbreast splitfin</name>
    <dbReference type="NCBI Taxonomy" id="33524"/>
    <lineage>
        <taxon>Eukaryota</taxon>
        <taxon>Metazoa</taxon>
        <taxon>Chordata</taxon>
        <taxon>Craniata</taxon>
        <taxon>Vertebrata</taxon>
        <taxon>Euteleostomi</taxon>
        <taxon>Actinopterygii</taxon>
        <taxon>Neopterygii</taxon>
        <taxon>Teleostei</taxon>
        <taxon>Neoteleostei</taxon>
        <taxon>Acanthomorphata</taxon>
        <taxon>Ovalentaria</taxon>
        <taxon>Atherinomorphae</taxon>
        <taxon>Cyprinodontiformes</taxon>
        <taxon>Goodeidae</taxon>
        <taxon>Ilyodon</taxon>
    </lineage>
</organism>
<gene>
    <name evidence="1" type="ORF">ILYODFUR_003371</name>
</gene>
<comment type="caution">
    <text evidence="1">The sequence shown here is derived from an EMBL/GenBank/DDBJ whole genome shotgun (WGS) entry which is preliminary data.</text>
</comment>
<keyword evidence="2" id="KW-1185">Reference proteome</keyword>